<evidence type="ECO:0000313" key="1">
    <source>
        <dbReference type="EMBL" id="JAE33726.1"/>
    </source>
</evidence>
<dbReference type="AlphaFoldDB" id="A0A0A9HFT8"/>
<reference evidence="1" key="2">
    <citation type="journal article" date="2015" name="Data Brief">
        <title>Shoot transcriptome of the giant reed, Arundo donax.</title>
        <authorList>
            <person name="Barrero R.A."/>
            <person name="Guerrero F.D."/>
            <person name="Moolhuijzen P."/>
            <person name="Goolsby J.A."/>
            <person name="Tidwell J."/>
            <person name="Bellgard S.E."/>
            <person name="Bellgard M.I."/>
        </authorList>
    </citation>
    <scope>NUCLEOTIDE SEQUENCE</scope>
    <source>
        <tissue evidence="1">Shoot tissue taken approximately 20 cm above the soil surface</tissue>
    </source>
</reference>
<accession>A0A0A9HFT8</accession>
<sequence length="68" mass="7576">MFGIPAKLSDVISSLKLLELLRLGGANDRDLSFDAALVIDQISVRRILEILQWDELSKSPARRNARGL</sequence>
<reference evidence="1" key="1">
    <citation type="submission" date="2014-09" db="EMBL/GenBank/DDBJ databases">
        <authorList>
            <person name="Magalhaes I.L.F."/>
            <person name="Oliveira U."/>
            <person name="Santos F.R."/>
            <person name="Vidigal T.H.D.A."/>
            <person name="Brescovit A.D."/>
            <person name="Santos A.J."/>
        </authorList>
    </citation>
    <scope>NUCLEOTIDE SEQUENCE</scope>
    <source>
        <tissue evidence="1">Shoot tissue taken approximately 20 cm above the soil surface</tissue>
    </source>
</reference>
<proteinExistence type="predicted"/>
<name>A0A0A9HFT8_ARUDO</name>
<dbReference type="EMBL" id="GBRH01164170">
    <property type="protein sequence ID" value="JAE33726.1"/>
    <property type="molecule type" value="Transcribed_RNA"/>
</dbReference>
<organism evidence="1">
    <name type="scientific">Arundo donax</name>
    <name type="common">Giant reed</name>
    <name type="synonym">Donax arundinaceus</name>
    <dbReference type="NCBI Taxonomy" id="35708"/>
    <lineage>
        <taxon>Eukaryota</taxon>
        <taxon>Viridiplantae</taxon>
        <taxon>Streptophyta</taxon>
        <taxon>Embryophyta</taxon>
        <taxon>Tracheophyta</taxon>
        <taxon>Spermatophyta</taxon>
        <taxon>Magnoliopsida</taxon>
        <taxon>Liliopsida</taxon>
        <taxon>Poales</taxon>
        <taxon>Poaceae</taxon>
        <taxon>PACMAD clade</taxon>
        <taxon>Arundinoideae</taxon>
        <taxon>Arundineae</taxon>
        <taxon>Arundo</taxon>
    </lineage>
</organism>
<protein>
    <submittedName>
        <fullName evidence="1">Uncharacterized protein</fullName>
    </submittedName>
</protein>